<dbReference type="Proteomes" id="UP001207468">
    <property type="component" value="Unassembled WGS sequence"/>
</dbReference>
<organism evidence="1 2">
    <name type="scientific">Russula earlei</name>
    <dbReference type="NCBI Taxonomy" id="71964"/>
    <lineage>
        <taxon>Eukaryota</taxon>
        <taxon>Fungi</taxon>
        <taxon>Dikarya</taxon>
        <taxon>Basidiomycota</taxon>
        <taxon>Agaricomycotina</taxon>
        <taxon>Agaricomycetes</taxon>
        <taxon>Russulales</taxon>
        <taxon>Russulaceae</taxon>
        <taxon>Russula</taxon>
    </lineage>
</organism>
<accession>A0ACC0UIZ6</accession>
<sequence length="226" mass="25516">MFPLPTPRLPSVKDPEAMNVVVPADRGGPRGLGRGSRDVVASPGRAATRTRGVIVRQDRSAFCWDHEPSWQEEYESELSWFETLSLSTPPNRATGAYVKKIQHWPSLRIYRRTPHAFYTCSPALFLPNRHLCLSFPPFCRPPLLSFLSTLYDKVTPSSPLTIMSTAASPNPAADRVVRHPEVLHSWRGRGLPRGKQFIPRPPILLHARFFVFPRQTAPPSASRRVY</sequence>
<gene>
    <name evidence="1" type="ORF">F5148DRAFT_325986</name>
</gene>
<evidence type="ECO:0000313" key="1">
    <source>
        <dbReference type="EMBL" id="KAI9511477.1"/>
    </source>
</evidence>
<keyword evidence="2" id="KW-1185">Reference proteome</keyword>
<reference evidence="1" key="1">
    <citation type="submission" date="2021-03" db="EMBL/GenBank/DDBJ databases">
        <title>Evolutionary priming and transition to the ectomycorrhizal habit in an iconic lineage of mushroom-forming fungi: is preadaptation a requirement?</title>
        <authorList>
            <consortium name="DOE Joint Genome Institute"/>
            <person name="Looney B.P."/>
            <person name="Miyauchi S."/>
            <person name="Morin E."/>
            <person name="Drula E."/>
            <person name="Courty P.E."/>
            <person name="Chicoki N."/>
            <person name="Fauchery L."/>
            <person name="Kohler A."/>
            <person name="Kuo A."/>
            <person name="LaButti K."/>
            <person name="Pangilinan J."/>
            <person name="Lipzen A."/>
            <person name="Riley R."/>
            <person name="Andreopoulos W."/>
            <person name="He G."/>
            <person name="Johnson J."/>
            <person name="Barry K.W."/>
            <person name="Grigoriev I.V."/>
            <person name="Nagy L."/>
            <person name="Hibbett D."/>
            <person name="Henrissat B."/>
            <person name="Matheny P.B."/>
            <person name="Labbe J."/>
            <person name="Martin A.F."/>
        </authorList>
    </citation>
    <scope>NUCLEOTIDE SEQUENCE</scope>
    <source>
        <strain evidence="1">BPL698</strain>
    </source>
</reference>
<proteinExistence type="predicted"/>
<evidence type="ECO:0000313" key="2">
    <source>
        <dbReference type="Proteomes" id="UP001207468"/>
    </source>
</evidence>
<dbReference type="EMBL" id="JAGFNK010000021">
    <property type="protein sequence ID" value="KAI9511477.1"/>
    <property type="molecule type" value="Genomic_DNA"/>
</dbReference>
<protein>
    <submittedName>
        <fullName evidence="1">Uncharacterized protein</fullName>
    </submittedName>
</protein>
<comment type="caution">
    <text evidence="1">The sequence shown here is derived from an EMBL/GenBank/DDBJ whole genome shotgun (WGS) entry which is preliminary data.</text>
</comment>
<name>A0ACC0UIZ6_9AGAM</name>